<protein>
    <submittedName>
        <fullName evidence="2">HAD-IB family hydrolase</fullName>
    </submittedName>
</protein>
<dbReference type="Gene3D" id="1.20.1440.100">
    <property type="entry name" value="SG protein - dephosphorylation function"/>
    <property type="match status" value="1"/>
</dbReference>
<evidence type="ECO:0000313" key="2">
    <source>
        <dbReference type="EMBL" id="WCT10101.1"/>
    </source>
</evidence>
<keyword evidence="1" id="KW-0472">Membrane</keyword>
<reference evidence="2 3" key="1">
    <citation type="submission" date="2023-02" db="EMBL/GenBank/DDBJ databases">
        <title>Genome sequence of Mucilaginibacter jinjuensis strain KACC 16571.</title>
        <authorList>
            <person name="Kim S."/>
            <person name="Heo J."/>
            <person name="Kwon S.-W."/>
        </authorList>
    </citation>
    <scope>NUCLEOTIDE SEQUENCE [LARGE SCALE GENOMIC DNA]</scope>
    <source>
        <strain evidence="2 3">KACC 16571</strain>
    </source>
</reference>
<dbReference type="Proteomes" id="UP001216139">
    <property type="component" value="Chromosome"/>
</dbReference>
<dbReference type="SUPFAM" id="SSF56784">
    <property type="entry name" value="HAD-like"/>
    <property type="match status" value="1"/>
</dbReference>
<dbReference type="InterPro" id="IPR036412">
    <property type="entry name" value="HAD-like_sf"/>
</dbReference>
<dbReference type="EMBL" id="CP117167">
    <property type="protein sequence ID" value="WCT10101.1"/>
    <property type="molecule type" value="Genomic_DNA"/>
</dbReference>
<dbReference type="PANTHER" id="PTHR43344">
    <property type="entry name" value="PHOSPHOSERINE PHOSPHATASE"/>
    <property type="match status" value="1"/>
</dbReference>
<organism evidence="2 3">
    <name type="scientific">Mucilaginibacter jinjuensis</name>
    <dbReference type="NCBI Taxonomy" id="1176721"/>
    <lineage>
        <taxon>Bacteria</taxon>
        <taxon>Pseudomonadati</taxon>
        <taxon>Bacteroidota</taxon>
        <taxon>Sphingobacteriia</taxon>
        <taxon>Sphingobacteriales</taxon>
        <taxon>Sphingobacteriaceae</taxon>
        <taxon>Mucilaginibacter</taxon>
    </lineage>
</organism>
<feature type="transmembrane region" description="Helical" evidence="1">
    <location>
        <begin position="38"/>
        <end position="57"/>
    </location>
</feature>
<evidence type="ECO:0000256" key="1">
    <source>
        <dbReference type="SAM" id="Phobius"/>
    </source>
</evidence>
<dbReference type="InterPro" id="IPR050582">
    <property type="entry name" value="HAD-like_SerB"/>
</dbReference>
<dbReference type="Gene3D" id="3.40.50.1000">
    <property type="entry name" value="HAD superfamily/HAD-like"/>
    <property type="match status" value="1"/>
</dbReference>
<accession>A0ABY7T302</accession>
<keyword evidence="2" id="KW-0378">Hydrolase</keyword>
<dbReference type="RefSeq" id="WP_273628206.1">
    <property type="nucleotide sequence ID" value="NZ_CP117167.1"/>
</dbReference>
<dbReference type="InterPro" id="IPR023214">
    <property type="entry name" value="HAD_sf"/>
</dbReference>
<dbReference type="NCBIfam" id="TIGR01490">
    <property type="entry name" value="HAD-SF-IB-hyp1"/>
    <property type="match status" value="1"/>
</dbReference>
<keyword evidence="1" id="KW-1133">Transmembrane helix</keyword>
<gene>
    <name evidence="2" type="ORF">PQO05_15310</name>
</gene>
<dbReference type="Pfam" id="PF12710">
    <property type="entry name" value="HAD"/>
    <property type="match status" value="1"/>
</dbReference>
<keyword evidence="1" id="KW-0812">Transmembrane</keyword>
<evidence type="ECO:0000313" key="3">
    <source>
        <dbReference type="Proteomes" id="UP001216139"/>
    </source>
</evidence>
<dbReference type="InterPro" id="IPR006385">
    <property type="entry name" value="HAD_hydro_SerB1"/>
</dbReference>
<name>A0ABY7T302_9SPHI</name>
<sequence>MGGEIQLTDKKVIAAFDFDGTITTRDTLPVFVWYATKLWRILSGTLMVVPFVALFKLKVIPNYQAKERLFKAFFAGVKVDKFTALCTGFKSVIDKLVNPDALAKIRWHHEQGHEVIIISASAENWINPWAIEQGIKTVLATQLQVIDDKITGVFLTKNCHGPEKVARLLAAYPDRKNYILYAYGDSNGDKELLAFADHSFYRSY</sequence>
<dbReference type="NCBIfam" id="TIGR01488">
    <property type="entry name" value="HAD-SF-IB"/>
    <property type="match status" value="1"/>
</dbReference>
<keyword evidence="3" id="KW-1185">Reference proteome</keyword>
<proteinExistence type="predicted"/>
<dbReference type="GO" id="GO:0016787">
    <property type="term" value="F:hydrolase activity"/>
    <property type="evidence" value="ECO:0007669"/>
    <property type="project" value="UniProtKB-KW"/>
</dbReference>